<feature type="transmembrane region" description="Helical" evidence="8">
    <location>
        <begin position="371"/>
        <end position="391"/>
    </location>
</feature>
<evidence type="ECO:0000256" key="2">
    <source>
        <dbReference type="ARBA" id="ARBA00010157"/>
    </source>
</evidence>
<evidence type="ECO:0000313" key="11">
    <source>
        <dbReference type="Proteomes" id="UP000466931"/>
    </source>
</evidence>
<feature type="transmembrane region" description="Helical" evidence="8">
    <location>
        <begin position="24"/>
        <end position="42"/>
    </location>
</feature>
<dbReference type="Pfam" id="PF03176">
    <property type="entry name" value="MMPL"/>
    <property type="match status" value="2"/>
</dbReference>
<dbReference type="AlphaFoldDB" id="A0A7I7Y1W2"/>
<evidence type="ECO:0000256" key="7">
    <source>
        <dbReference type="SAM" id="MobiDB-lite"/>
    </source>
</evidence>
<name>A0A7I7Y1W2_9MYCO</name>
<proteinExistence type="inferred from homology"/>
<feature type="transmembrane region" description="Helical" evidence="8">
    <location>
        <begin position="199"/>
        <end position="218"/>
    </location>
</feature>
<keyword evidence="3" id="KW-1003">Cell membrane</keyword>
<evidence type="ECO:0000256" key="3">
    <source>
        <dbReference type="ARBA" id="ARBA00022475"/>
    </source>
</evidence>
<feature type="transmembrane region" description="Helical" evidence="8">
    <location>
        <begin position="616"/>
        <end position="642"/>
    </location>
</feature>
<gene>
    <name evidence="10" type="ORF">MCNF_41640</name>
</gene>
<feature type="transmembrane region" description="Helical" evidence="8">
    <location>
        <begin position="307"/>
        <end position="332"/>
    </location>
</feature>
<keyword evidence="6 8" id="KW-0472">Membrane</keyword>
<evidence type="ECO:0000313" key="10">
    <source>
        <dbReference type="EMBL" id="BBZ35559.1"/>
    </source>
</evidence>
<feature type="region of interest" description="Disordered" evidence="7">
    <location>
        <begin position="94"/>
        <end position="114"/>
    </location>
</feature>
<feature type="transmembrane region" description="Helical" evidence="8">
    <location>
        <begin position="574"/>
        <end position="595"/>
    </location>
</feature>
<evidence type="ECO:0000256" key="6">
    <source>
        <dbReference type="ARBA" id="ARBA00023136"/>
    </source>
</evidence>
<reference evidence="10" key="2">
    <citation type="submission" date="2020-02" db="EMBL/GenBank/DDBJ databases">
        <authorList>
            <person name="Matsumoto Y."/>
            <person name="Motooka D."/>
            <person name="Nakamura S."/>
        </authorList>
    </citation>
    <scope>NUCLEOTIDE SEQUENCE</scope>
    <source>
        <strain evidence="10">JCM 13671</strain>
    </source>
</reference>
<reference evidence="10" key="1">
    <citation type="journal article" date="2019" name="Emerg. Microbes Infect.">
        <title>Comprehensive subspecies identification of 175 nontuberculous mycobacteria species based on 7547 genomic profiles.</title>
        <authorList>
            <person name="Matsumoto Y."/>
            <person name="Kinjo T."/>
            <person name="Motooka D."/>
            <person name="Nabeya D."/>
            <person name="Jung N."/>
            <person name="Uechi K."/>
            <person name="Horii T."/>
            <person name="Iida T."/>
            <person name="Fujita J."/>
            <person name="Nakamura S."/>
        </authorList>
    </citation>
    <scope>NUCLEOTIDE SEQUENCE [LARGE SCALE GENOMIC DNA]</scope>
    <source>
        <strain evidence="10">JCM 13671</strain>
    </source>
</reference>
<dbReference type="PROSITE" id="PS50156">
    <property type="entry name" value="SSD"/>
    <property type="match status" value="2"/>
</dbReference>
<evidence type="ECO:0000256" key="5">
    <source>
        <dbReference type="ARBA" id="ARBA00022989"/>
    </source>
</evidence>
<feature type="transmembrane region" description="Helical" evidence="8">
    <location>
        <begin position="540"/>
        <end position="562"/>
    </location>
</feature>
<dbReference type="OrthoDB" id="2365435at2"/>
<evidence type="ECO:0000256" key="4">
    <source>
        <dbReference type="ARBA" id="ARBA00022692"/>
    </source>
</evidence>
<feature type="transmembrane region" description="Helical" evidence="8">
    <location>
        <begin position="278"/>
        <end position="301"/>
    </location>
</feature>
<feature type="domain" description="SSD" evidence="9">
    <location>
        <begin position="545"/>
        <end position="672"/>
    </location>
</feature>
<dbReference type="Gene3D" id="1.20.1640.10">
    <property type="entry name" value="Multidrug efflux transporter AcrB transmembrane domain"/>
    <property type="match status" value="2"/>
</dbReference>
<dbReference type="InterPro" id="IPR050545">
    <property type="entry name" value="Mycobact_MmpL"/>
</dbReference>
<dbReference type="InterPro" id="IPR004869">
    <property type="entry name" value="MMPL_dom"/>
</dbReference>
<keyword evidence="5 8" id="KW-1133">Transmembrane helix</keyword>
<sequence>MNYLGTFGPVSWSRLAHAVTSRRSWLIALLVILASGALMGLAGSSDSSSQSPIALPDTAESARVAALIKEFPGGDSAPAILVVTRTDGAPLSPEDRAAAEAASQRIKGSPPAVSEDGQAALSAVPVDSKLSGFALTDTVTSMREAAADGLPSSLQTQLTGGPAFGADIANAFSGANFTLLAVTAAVVALLLILTYRSPILWLVPLLVIAIADRVGAVIGERVTTAAGLIADGSTAGITSVLVFGAGTNYALLLISRYREELRHTREHRVALATAVRTAGPAIVASNATVVLALLTLLFAAAPSTRSLGLQAATGLVVAAVFAIFVLPPLLAVCGTRLFWPFIPNPDDESSQDTVETGVWHRIAAGVAARPAVVLTASIAALLVLASGLLGVNTGLTQVEQFRVKAESVTGFEVLSEHFPSGMTDPTTVVGSTEAAAAIQRAIDVTDGVVSAAPRGEHEGLTQWSVIINADPASDEAFDTITALRTAVHDADPDAMVGGADATALDVRDSASRDQLIIIPAILAVVLAVLFVLLRSVLAPVLLVGVTVLSAVAALGLGGWVSLHVFGFPALDTSTPLYAFLFLVALGVDYTIFLVTRAREETMTYGTRTGIVRAVSATGAVITSAGIVLAAVFCVLGVLPLIVLTQVGIIVGLGILLDTFLVRTVVIPALFTLIGPRVWWPAHFDADDRAEADQAPGHTPRQAAAPRRDT</sequence>
<feature type="transmembrane region" description="Helical" evidence="8">
    <location>
        <begin position="168"/>
        <end position="192"/>
    </location>
</feature>
<feature type="transmembrane region" description="Helical" evidence="8">
    <location>
        <begin position="515"/>
        <end position="533"/>
    </location>
</feature>
<dbReference type="SUPFAM" id="SSF82866">
    <property type="entry name" value="Multidrug efflux transporter AcrB transmembrane domain"/>
    <property type="match status" value="2"/>
</dbReference>
<feature type="transmembrane region" description="Helical" evidence="8">
    <location>
        <begin position="238"/>
        <end position="257"/>
    </location>
</feature>
<dbReference type="EMBL" id="AP022612">
    <property type="protein sequence ID" value="BBZ35559.1"/>
    <property type="molecule type" value="Genomic_DNA"/>
</dbReference>
<dbReference type="PANTHER" id="PTHR33406:SF6">
    <property type="entry name" value="MEMBRANE PROTEIN YDGH-RELATED"/>
    <property type="match status" value="1"/>
</dbReference>
<dbReference type="Proteomes" id="UP000466931">
    <property type="component" value="Chromosome"/>
</dbReference>
<dbReference type="InterPro" id="IPR000731">
    <property type="entry name" value="SSD"/>
</dbReference>
<keyword evidence="11" id="KW-1185">Reference proteome</keyword>
<organism evidence="10 11">
    <name type="scientific">Mycolicibacterium confluentis</name>
    <dbReference type="NCBI Taxonomy" id="28047"/>
    <lineage>
        <taxon>Bacteria</taxon>
        <taxon>Bacillati</taxon>
        <taxon>Actinomycetota</taxon>
        <taxon>Actinomycetes</taxon>
        <taxon>Mycobacteriales</taxon>
        <taxon>Mycobacteriaceae</taxon>
        <taxon>Mycolicibacterium</taxon>
    </lineage>
</organism>
<comment type="subcellular location">
    <subcellularLocation>
        <location evidence="1">Cell membrane</location>
        <topology evidence="1">Multi-pass membrane protein</topology>
    </subcellularLocation>
</comment>
<accession>A0A7I7Y1W2</accession>
<evidence type="ECO:0000256" key="1">
    <source>
        <dbReference type="ARBA" id="ARBA00004651"/>
    </source>
</evidence>
<protein>
    <submittedName>
        <fullName evidence="10">Membrane protein</fullName>
    </submittedName>
</protein>
<dbReference type="PANTHER" id="PTHR33406">
    <property type="entry name" value="MEMBRANE PROTEIN MJ1562-RELATED"/>
    <property type="match status" value="1"/>
</dbReference>
<keyword evidence="4 8" id="KW-0812">Transmembrane</keyword>
<feature type="region of interest" description="Disordered" evidence="7">
    <location>
        <begin position="689"/>
        <end position="709"/>
    </location>
</feature>
<feature type="domain" description="SSD" evidence="9">
    <location>
        <begin position="218"/>
        <end position="332"/>
    </location>
</feature>
<evidence type="ECO:0000259" key="9">
    <source>
        <dbReference type="PROSITE" id="PS50156"/>
    </source>
</evidence>
<comment type="similarity">
    <text evidence="2">Belongs to the resistance-nodulation-cell division (RND) (TC 2.A.6) family. MmpL subfamily.</text>
</comment>
<evidence type="ECO:0000256" key="8">
    <source>
        <dbReference type="SAM" id="Phobius"/>
    </source>
</evidence>
<dbReference type="GO" id="GO:0005886">
    <property type="term" value="C:plasma membrane"/>
    <property type="evidence" value="ECO:0007669"/>
    <property type="project" value="UniProtKB-SubCell"/>
</dbReference>